<dbReference type="InterPro" id="IPR002885">
    <property type="entry name" value="PPR_rpt"/>
</dbReference>
<dbReference type="PROSITE" id="PS50297">
    <property type="entry name" value="ANK_REP_REGION"/>
    <property type="match status" value="4"/>
</dbReference>
<feature type="repeat" description="ANK" evidence="4">
    <location>
        <begin position="1660"/>
        <end position="1692"/>
    </location>
</feature>
<dbReference type="InterPro" id="IPR001199">
    <property type="entry name" value="Cyt_B5-like_heme/steroid-bd"/>
</dbReference>
<evidence type="ECO:0000256" key="5">
    <source>
        <dbReference type="SAM" id="Coils"/>
    </source>
</evidence>
<feature type="repeat" description="ANK" evidence="4">
    <location>
        <begin position="1595"/>
        <end position="1627"/>
    </location>
</feature>
<keyword evidence="2 4" id="KW-0040">ANK repeat</keyword>
<dbReference type="SUPFAM" id="SSF46579">
    <property type="entry name" value="Prefoldin"/>
    <property type="match status" value="1"/>
</dbReference>
<dbReference type="PROSITE" id="PS50088">
    <property type="entry name" value="ANK_REPEAT"/>
    <property type="match status" value="4"/>
</dbReference>
<dbReference type="InterPro" id="IPR004127">
    <property type="entry name" value="Prefoldin_subunit_alpha"/>
</dbReference>
<dbReference type="InterPro" id="IPR002110">
    <property type="entry name" value="Ankyrin_rpt"/>
</dbReference>
<feature type="compositionally biased region" description="Polar residues" evidence="6">
    <location>
        <begin position="7"/>
        <end position="16"/>
    </location>
</feature>
<dbReference type="Gene3D" id="3.10.120.10">
    <property type="entry name" value="Cytochrome b5-like heme/steroid binding domain"/>
    <property type="match status" value="1"/>
</dbReference>
<evidence type="ECO:0000259" key="7">
    <source>
        <dbReference type="SMART" id="SM01117"/>
    </source>
</evidence>
<keyword evidence="5" id="KW-0175">Coiled coil</keyword>
<dbReference type="PANTHER" id="PTHR24166:SF48">
    <property type="entry name" value="PROTEIN VAPYRIN"/>
    <property type="match status" value="1"/>
</dbReference>
<name>A0A1Q9DQ24_SYMMI</name>
<dbReference type="Gene3D" id="3.20.20.80">
    <property type="entry name" value="Glycosidases"/>
    <property type="match status" value="1"/>
</dbReference>
<dbReference type="SMART" id="SM01117">
    <property type="entry name" value="Cyt-b5"/>
    <property type="match status" value="1"/>
</dbReference>
<evidence type="ECO:0000313" key="8">
    <source>
        <dbReference type="EMBL" id="OLP97279.1"/>
    </source>
</evidence>
<feature type="compositionally biased region" description="Polar residues" evidence="6">
    <location>
        <begin position="930"/>
        <end position="940"/>
    </location>
</feature>
<dbReference type="InterPro" id="IPR036770">
    <property type="entry name" value="Ankyrin_rpt-contain_sf"/>
</dbReference>
<accession>A0A1Q9DQ24</accession>
<reference evidence="8 9" key="1">
    <citation type="submission" date="2016-02" db="EMBL/GenBank/DDBJ databases">
        <title>Genome analysis of coral dinoflagellate symbionts highlights evolutionary adaptations to a symbiotic lifestyle.</title>
        <authorList>
            <person name="Aranda M."/>
            <person name="Li Y."/>
            <person name="Liew Y.J."/>
            <person name="Baumgarten S."/>
            <person name="Simakov O."/>
            <person name="Wilson M."/>
            <person name="Piel J."/>
            <person name="Ashoor H."/>
            <person name="Bougouffa S."/>
            <person name="Bajic V.B."/>
            <person name="Ryu T."/>
            <person name="Ravasi T."/>
            <person name="Bayer T."/>
            <person name="Micklem G."/>
            <person name="Kim H."/>
            <person name="Bhak J."/>
            <person name="Lajeunesse T.C."/>
            <person name="Voolstra C.R."/>
        </authorList>
    </citation>
    <scope>NUCLEOTIDE SEQUENCE [LARGE SCALE GENOMIC DNA]</scope>
    <source>
        <strain evidence="8 9">CCMP2467</strain>
    </source>
</reference>
<feature type="domain" description="Cytochrome b5 heme-binding" evidence="7">
    <location>
        <begin position="1459"/>
        <end position="1555"/>
    </location>
</feature>
<dbReference type="SMART" id="SM00248">
    <property type="entry name" value="ANK"/>
    <property type="match status" value="4"/>
</dbReference>
<feature type="region of interest" description="Disordered" evidence="6">
    <location>
        <begin position="816"/>
        <end position="835"/>
    </location>
</feature>
<keyword evidence="8" id="KW-0808">Transferase</keyword>
<dbReference type="Proteomes" id="UP000186817">
    <property type="component" value="Unassembled WGS sequence"/>
</dbReference>
<keyword evidence="1" id="KW-0677">Repeat</keyword>
<dbReference type="InterPro" id="IPR011990">
    <property type="entry name" value="TPR-like_helical_dom_sf"/>
</dbReference>
<proteinExistence type="inferred from homology"/>
<feature type="repeat" description="ANK" evidence="4">
    <location>
        <begin position="1693"/>
        <end position="1725"/>
    </location>
</feature>
<evidence type="ECO:0000256" key="6">
    <source>
        <dbReference type="SAM" id="MobiDB-lite"/>
    </source>
</evidence>
<dbReference type="InterPro" id="IPR036400">
    <property type="entry name" value="Cyt_B5-like_heme/steroid_sf"/>
</dbReference>
<evidence type="ECO:0000256" key="4">
    <source>
        <dbReference type="PROSITE-ProRule" id="PRU00023"/>
    </source>
</evidence>
<gene>
    <name evidence="8" type="primary">Kidins220</name>
    <name evidence="8" type="ORF">AK812_SmicGene20401</name>
</gene>
<dbReference type="CDD" id="cd23159">
    <property type="entry name" value="Prefoldin_URI1"/>
    <property type="match status" value="1"/>
</dbReference>
<dbReference type="Gene3D" id="1.25.40.10">
    <property type="entry name" value="Tetratricopeptide repeat domain"/>
    <property type="match status" value="1"/>
</dbReference>
<protein>
    <submittedName>
        <fullName evidence="8">Kinase D-interacting substrate of 220 kDa</fullName>
    </submittedName>
</protein>
<keyword evidence="9" id="KW-1185">Reference proteome</keyword>
<dbReference type="Gene3D" id="1.25.40.20">
    <property type="entry name" value="Ankyrin repeat-containing domain"/>
    <property type="match status" value="2"/>
</dbReference>
<dbReference type="Pfam" id="PF12796">
    <property type="entry name" value="Ank_2"/>
    <property type="match status" value="2"/>
</dbReference>
<dbReference type="PRINTS" id="PR01415">
    <property type="entry name" value="ANKYRIN"/>
</dbReference>
<dbReference type="SUPFAM" id="SSF48403">
    <property type="entry name" value="Ankyrin repeat"/>
    <property type="match status" value="1"/>
</dbReference>
<feature type="repeat" description="ANK" evidence="4">
    <location>
        <begin position="1628"/>
        <end position="1650"/>
    </location>
</feature>
<comment type="caution">
    <text evidence="8">The sequence shown here is derived from an EMBL/GenBank/DDBJ whole genome shotgun (WGS) entry which is preliminary data.</text>
</comment>
<organism evidence="8 9">
    <name type="scientific">Symbiodinium microadriaticum</name>
    <name type="common">Dinoflagellate</name>
    <name type="synonym">Zooxanthella microadriatica</name>
    <dbReference type="NCBI Taxonomy" id="2951"/>
    <lineage>
        <taxon>Eukaryota</taxon>
        <taxon>Sar</taxon>
        <taxon>Alveolata</taxon>
        <taxon>Dinophyceae</taxon>
        <taxon>Suessiales</taxon>
        <taxon>Symbiodiniaceae</taxon>
        <taxon>Symbiodinium</taxon>
    </lineage>
</organism>
<dbReference type="EMBL" id="LSRX01000440">
    <property type="protein sequence ID" value="OLP97279.1"/>
    <property type="molecule type" value="Genomic_DNA"/>
</dbReference>
<dbReference type="Pfam" id="PF02996">
    <property type="entry name" value="Prefoldin"/>
    <property type="match status" value="1"/>
</dbReference>
<evidence type="ECO:0000256" key="1">
    <source>
        <dbReference type="ARBA" id="ARBA00022737"/>
    </source>
</evidence>
<feature type="region of interest" description="Disordered" evidence="6">
    <location>
        <begin position="1"/>
        <end position="47"/>
    </location>
</feature>
<keyword evidence="8" id="KW-0418">Kinase</keyword>
<feature type="coiled-coil region" evidence="5">
    <location>
        <begin position="778"/>
        <end position="812"/>
    </location>
</feature>
<dbReference type="GO" id="GO:0016301">
    <property type="term" value="F:kinase activity"/>
    <property type="evidence" value="ECO:0007669"/>
    <property type="project" value="UniProtKB-KW"/>
</dbReference>
<feature type="region of interest" description="Disordered" evidence="6">
    <location>
        <begin position="920"/>
        <end position="1012"/>
    </location>
</feature>
<dbReference type="Pfam" id="PF01535">
    <property type="entry name" value="PPR"/>
    <property type="match status" value="1"/>
</dbReference>
<evidence type="ECO:0000313" key="9">
    <source>
        <dbReference type="Proteomes" id="UP000186817"/>
    </source>
</evidence>
<feature type="region of interest" description="Disordered" evidence="6">
    <location>
        <begin position="844"/>
        <end position="881"/>
    </location>
</feature>
<dbReference type="InterPro" id="IPR050889">
    <property type="entry name" value="Dendritic_Spine_Reg/Scaffold"/>
</dbReference>
<feature type="compositionally biased region" description="Basic and acidic residues" evidence="6">
    <location>
        <begin position="844"/>
        <end position="862"/>
    </location>
</feature>
<dbReference type="InterPro" id="IPR009053">
    <property type="entry name" value="Prefoldin"/>
</dbReference>
<dbReference type="Gene3D" id="1.10.287.370">
    <property type="match status" value="1"/>
</dbReference>
<sequence length="1750" mass="191552">MLGLFTSRATSLSAVSKSMEESKQQPPPTPLEESQPQTSSEMPSLPPSGISESQGLFCLGPSQTYPGDGLADNFQYSPYYEIKKDFKDLAVPMLFTEFGCNLGVFKTKCPYPDGRTWPEVKHLVGKDMGEIISGRGLKEHLLSAIAFQFSMDKEEWLGRSFRGSIRAVGRVPPMQVTLVLLLMLEAMVAMTVVIAMMMTNSMALQQQKYGLTLSPNFLVNQTELLDNYFNLQKVFHEYNVSSQWARALQPTCPSECLACICGAGEGNLDEDHEEAPQAGRVDTFSNWTEIPPSPDASETALWHVGGQAECPAEKISIAMQKNNELHGVMNMAPPTFCKACAYFAGSLLLELPIAEEPCFRTILQILRLNIRTHHPRSTYDLLVRSHLAAGNIEGAMKFGAQTSPIFLWLSSLVSLFEAGKPLMKTCKSVLFSLNGAKDLAGATRLMSSLPALGVQPSYPMYKDMVNLAVGNVEMAEGQTSVRVQFFERREDGFTPDAALSNSPTRKVAHSLHSPIAKEPEKAIAHFNQMFSDATDDEGNIMVEVLSEWMERCYEAILEAAQSRRDAELQDFWENFWLKRLQGLKKKPDRDVYNVLIGVPAKYGNVRRAELWLTKMRKAHKEPGTNNWNTVLKGCEVAKDADNAQKLLNRMLNIKKAVPFESAAGKPKLAIVWFRRMKEAGWALGLSARGIQFNEAVIKATASSATISADYAAEWARQNAEAISERSQEYRELRGVLKELPEKVSHEVMVPFGPMASFPGQLVHTNEVLCQLSSEYFALRTTGNALKMVDRRLRRLEDEQRTADRELQELSLRRRLAGGEAESANSDSGPGSSVRVDVNGFLDIREPLEAEPARPRESSRGAEEDAWQFWQNPARDRGSDSTLSRLRELEQMEEGSEGPAEANYEDELSELDRIVESYADAENARDPRDFNGTQGPGTQAPSPADLFRLMESSERRSKPSTGAPGAPGAQGSLEQLGVSETVREHSQVESGASSQGAPRRVSKFKADRQEGAQKPLQRLRASLMGGKVIQAFLNEKNMDAAQPAPEVGAWLEKMEEETYTQMIAAYARANYTVGHPDWYVQILSGLEGAIAQILDWAVLEGLTPNAGSYNIVGVRMATKDLGGLGAKPEAIRAFAEAGDAASAEEMYKRLTVAGRLGFSTSIAPEPGQFKEMLSMGVKQPAQLSMVPNIVRHPYNKDLFLGFLEEMSTRRMTSKIDRSAWEAMIVSALRCFDKAWLAAGDQEAVERWAEYSEDQGFPDLSPDTKEVVSDVESGLKMLEELKAEGKTPTIWDFNKAQHPLNLEPELSSSWIQVLKAFANSQQPRFSLGSPVVVVVVVLFLLLLPSSSSFLVIVSAVVSAAVVVGISAVEATGVKMAKAFLTNTILPVTQPNEITWTLLLRLLWFQPFYNRLTHSGEADIALPLAAAVAAAATAAWMQRAGPGSQDPASAARGEDAVEARDWFEEELRDFDGASGSGPILLAADGLVFNVASARNLYGPGGKYAALAGRDASRLLGKNSLEEEDEASRQMPLNLAERAFLSAWVMSFKNKYPLVGRLQEEEEEEATPASLIKAAERGDLGRLRRQLKQGADITWADADGLTALHWAARSGKDAVVELLLSTGADAEGRDKKGRTSLHWAATMGQAAVAEKLLEATDPEAEAADAWLPLHFAAQGGHVEVIQALLRRGADVNRTSRAGVTALMGAARSGHLEATRVLLEAGASTGVKANGKTAQQWAANQGLNDIADLIASFET</sequence>
<comment type="similarity">
    <text evidence="3">Belongs to the TANC family.</text>
</comment>
<evidence type="ECO:0000256" key="2">
    <source>
        <dbReference type="ARBA" id="ARBA00023043"/>
    </source>
</evidence>
<dbReference type="SUPFAM" id="SSF55856">
    <property type="entry name" value="Cytochrome b5-like heme/steroid binding domain"/>
    <property type="match status" value="1"/>
</dbReference>
<dbReference type="PANTHER" id="PTHR24166">
    <property type="entry name" value="ROLLING PEBBLES, ISOFORM B"/>
    <property type="match status" value="1"/>
</dbReference>
<feature type="compositionally biased region" description="Polar residues" evidence="6">
    <location>
        <begin position="32"/>
        <end position="42"/>
    </location>
</feature>
<evidence type="ECO:0000256" key="3">
    <source>
        <dbReference type="ARBA" id="ARBA00038259"/>
    </source>
</evidence>
<dbReference type="OrthoDB" id="442635at2759"/>